<keyword evidence="7" id="KW-0406">Ion transport</keyword>
<feature type="transmembrane region" description="Helical" evidence="7">
    <location>
        <begin position="206"/>
        <end position="236"/>
    </location>
</feature>
<organism evidence="8 9">
    <name type="scientific">Campylobacter concisus UNSWCS</name>
    <dbReference type="NCBI Taxonomy" id="1242968"/>
    <lineage>
        <taxon>Bacteria</taxon>
        <taxon>Pseudomonadati</taxon>
        <taxon>Campylobacterota</taxon>
        <taxon>Epsilonproteobacteria</taxon>
        <taxon>Campylobacterales</taxon>
        <taxon>Campylobacteraceae</taxon>
        <taxon>Campylobacter</taxon>
    </lineage>
</organism>
<comment type="caution">
    <text evidence="8">The sequence shown here is derived from an EMBL/GenBank/DDBJ whole genome shotgun (WGS) entry which is preliminary data.</text>
</comment>
<dbReference type="Proteomes" id="UP000016620">
    <property type="component" value="Unassembled WGS sequence"/>
</dbReference>
<dbReference type="AlphaFoldDB" id="U2GMN2"/>
<feature type="transmembrane region" description="Helical" evidence="7">
    <location>
        <begin position="289"/>
        <end position="315"/>
    </location>
</feature>
<keyword evidence="7" id="KW-0739">Sodium transport</keyword>
<dbReference type="EMBL" id="ANNG01000013">
    <property type="protein sequence ID" value="ERJ29349.1"/>
    <property type="molecule type" value="Genomic_DNA"/>
</dbReference>
<feature type="transmembrane region" description="Helical" evidence="7">
    <location>
        <begin position="58"/>
        <end position="78"/>
    </location>
</feature>
<evidence type="ECO:0000256" key="7">
    <source>
        <dbReference type="HAMAP-Rule" id="MF_01844"/>
    </source>
</evidence>
<accession>U2GMN2</accession>
<feature type="transmembrane region" description="Helical" evidence="7">
    <location>
        <begin position="93"/>
        <end position="114"/>
    </location>
</feature>
<evidence type="ECO:0000256" key="6">
    <source>
        <dbReference type="ARBA" id="ARBA00023136"/>
    </source>
</evidence>
<dbReference type="Pfam" id="PF06965">
    <property type="entry name" value="Na_H_antiport_1"/>
    <property type="match status" value="1"/>
</dbReference>
<keyword evidence="7" id="KW-0915">Sodium</keyword>
<sequence>MGGIKEFLKHEASGGILLMVATIAALLCQNTFLSDFYNEFLKTKFTVSFGEYGLSKPLILWVNDGLMAVFFFLIGLELKREVLEGELKNPSQIALPAIGAAGGLIVPAVIFYLFTKHDSFALGGWAIPTATDIAFALGVLSLLGPRVPTSLKIFLMTLAIVDDLCAIVIIALFYTSELNAQMLAVASVCLAALFALNRLGVKSKAAYLIVGAVMWVAVLKSGVHATLAGVVAAFFIPLSFKDEPGKSMLKSIEHDLHGWVAFGVLPIFAFVNAGISLRGVGLDEILSPVALGTALGLFIGKQVGVFSFSLLAIKFKLAKLPEGSNFIQLYGIAVLCGVGFTMSLFVNGLAYNDTDAFAYTDKLAILLGSVVSGAAGFILLKFSAKNQSARIKECKIQIETIVEKCEIKE</sequence>
<feature type="transmembrane region" description="Helical" evidence="7">
    <location>
        <begin position="155"/>
        <end position="174"/>
    </location>
</feature>
<dbReference type="Gene3D" id="1.20.1530.10">
    <property type="entry name" value="Na+/H+ antiporter like domain"/>
    <property type="match status" value="1"/>
</dbReference>
<evidence type="ECO:0000313" key="9">
    <source>
        <dbReference type="Proteomes" id="UP000016620"/>
    </source>
</evidence>
<proteinExistence type="inferred from homology"/>
<comment type="catalytic activity">
    <reaction evidence="7">
        <text>Na(+)(in) + 2 H(+)(out) = Na(+)(out) + 2 H(+)(in)</text>
        <dbReference type="Rhea" id="RHEA:29251"/>
        <dbReference type="ChEBI" id="CHEBI:15378"/>
        <dbReference type="ChEBI" id="CHEBI:29101"/>
    </reaction>
</comment>
<dbReference type="NCBIfam" id="NF007112">
    <property type="entry name" value="PRK09561.1"/>
    <property type="match status" value="1"/>
</dbReference>
<keyword evidence="6 7" id="KW-0472">Membrane</keyword>
<evidence type="ECO:0000256" key="1">
    <source>
        <dbReference type="ARBA" id="ARBA00004429"/>
    </source>
</evidence>
<comment type="function">
    <text evidence="7">Na(+)/H(+) antiporter that extrudes sodium in exchange for external protons.</text>
</comment>
<keyword evidence="5 7" id="KW-1133">Transmembrane helix</keyword>
<dbReference type="PANTHER" id="PTHR30341">
    <property type="entry name" value="SODIUM ION/PROTON ANTIPORTER NHAA-RELATED"/>
    <property type="match status" value="1"/>
</dbReference>
<evidence type="ECO:0000256" key="3">
    <source>
        <dbReference type="ARBA" id="ARBA00022519"/>
    </source>
</evidence>
<comment type="subcellular location">
    <subcellularLocation>
        <location evidence="1">Cell inner membrane</location>
        <topology evidence="1">Multi-pass membrane protein</topology>
    </subcellularLocation>
    <subcellularLocation>
        <location evidence="7">Cell membrane</location>
        <topology evidence="7">Multi-pass membrane protein</topology>
    </subcellularLocation>
</comment>
<feature type="transmembrane region" description="Helical" evidence="7">
    <location>
        <begin position="180"/>
        <end position="199"/>
    </location>
</feature>
<name>U2GMN2_9BACT</name>
<feature type="transmembrane region" description="Helical" evidence="7">
    <location>
        <begin position="120"/>
        <end position="143"/>
    </location>
</feature>
<dbReference type="PATRIC" id="fig|1242968.3.peg.938"/>
<evidence type="ECO:0000256" key="5">
    <source>
        <dbReference type="ARBA" id="ARBA00022989"/>
    </source>
</evidence>
<evidence type="ECO:0000256" key="2">
    <source>
        <dbReference type="ARBA" id="ARBA00022475"/>
    </source>
</evidence>
<dbReference type="InterPro" id="IPR023171">
    <property type="entry name" value="Na/H_antiporter_dom_sf"/>
</dbReference>
<comment type="similarity">
    <text evidence="7">Belongs to the NhaA Na(+)/H(+) (TC 2.A.33) antiporter family.</text>
</comment>
<evidence type="ECO:0000313" key="8">
    <source>
        <dbReference type="EMBL" id="ERJ29349.1"/>
    </source>
</evidence>
<protein>
    <recommendedName>
        <fullName evidence="7">Na(+)/H(+) antiporter NhaA</fullName>
    </recommendedName>
    <alternativeName>
        <fullName evidence="7">Sodium/proton antiporter NhaA</fullName>
    </alternativeName>
</protein>
<keyword evidence="7" id="KW-0050">Antiport</keyword>
<feature type="transmembrane region" description="Helical" evidence="7">
    <location>
        <begin position="327"/>
        <end position="351"/>
    </location>
</feature>
<keyword evidence="3" id="KW-0997">Cell inner membrane</keyword>
<dbReference type="PANTHER" id="PTHR30341:SF0">
    <property type="entry name" value="NA(+)_H(+) ANTIPORTER NHAA"/>
    <property type="match status" value="1"/>
</dbReference>
<dbReference type="GO" id="GO:0005886">
    <property type="term" value="C:plasma membrane"/>
    <property type="evidence" value="ECO:0007669"/>
    <property type="project" value="UniProtKB-SubCell"/>
</dbReference>
<feature type="transmembrane region" description="Helical" evidence="7">
    <location>
        <begin position="256"/>
        <end position="277"/>
    </location>
</feature>
<dbReference type="NCBIfam" id="NF007111">
    <property type="entry name" value="PRK09560.1"/>
    <property type="match status" value="1"/>
</dbReference>
<dbReference type="GO" id="GO:0006885">
    <property type="term" value="P:regulation of pH"/>
    <property type="evidence" value="ECO:0007669"/>
    <property type="project" value="UniProtKB-UniRule"/>
</dbReference>
<keyword evidence="7" id="KW-0813">Transport</keyword>
<keyword evidence="4 7" id="KW-0812">Transmembrane</keyword>
<dbReference type="RefSeq" id="WP_021087526.1">
    <property type="nucleotide sequence ID" value="NZ_ANNG01000013.1"/>
</dbReference>
<reference evidence="8 9" key="1">
    <citation type="journal article" date="2013" name="BMC Genomics">
        <title>Comparative genomics of Campylobacter concisus isolates reveals genetic diversity and provides insights into disease association.</title>
        <authorList>
            <person name="Deshpande N.P."/>
            <person name="Kaakoush N.O."/>
            <person name="Wilkins M.R."/>
            <person name="Mitchell H.M."/>
        </authorList>
    </citation>
    <scope>NUCLEOTIDE SEQUENCE [LARGE SCALE GENOMIC DNA]</scope>
    <source>
        <strain evidence="8 9">UNSWCS</strain>
    </source>
</reference>
<dbReference type="HAMAP" id="MF_01844">
    <property type="entry name" value="NhaA"/>
    <property type="match status" value="1"/>
</dbReference>
<feature type="transmembrane region" description="Helical" evidence="7">
    <location>
        <begin position="12"/>
        <end position="32"/>
    </location>
</feature>
<gene>
    <name evidence="7" type="primary">nhaA</name>
    <name evidence="8" type="ORF">UNSWCS_879</name>
</gene>
<feature type="transmembrane region" description="Helical" evidence="7">
    <location>
        <begin position="363"/>
        <end position="384"/>
    </location>
</feature>
<dbReference type="InterPro" id="IPR004670">
    <property type="entry name" value="NhaA"/>
</dbReference>
<dbReference type="GO" id="GO:0015385">
    <property type="term" value="F:sodium:proton antiporter activity"/>
    <property type="evidence" value="ECO:0007669"/>
    <property type="project" value="UniProtKB-UniRule"/>
</dbReference>
<keyword evidence="2 7" id="KW-1003">Cell membrane</keyword>
<dbReference type="NCBIfam" id="TIGR00773">
    <property type="entry name" value="NhaA"/>
    <property type="match status" value="1"/>
</dbReference>
<evidence type="ECO:0000256" key="4">
    <source>
        <dbReference type="ARBA" id="ARBA00022692"/>
    </source>
</evidence>